<protein>
    <recommendedName>
        <fullName evidence="5">Prohead serine protease domain-containing protein</fullName>
    </recommendedName>
</protein>
<evidence type="ECO:0000256" key="2">
    <source>
        <dbReference type="ARBA" id="ARBA00022670"/>
    </source>
</evidence>
<evidence type="ECO:0000256" key="3">
    <source>
        <dbReference type="ARBA" id="ARBA00022801"/>
    </source>
</evidence>
<dbReference type="InterPro" id="IPR006433">
    <property type="entry name" value="Prohead_protease"/>
</dbReference>
<dbReference type="EMBL" id="CAXJRC010000013">
    <property type="protein sequence ID" value="CAL2106353.1"/>
    <property type="molecule type" value="Genomic_DNA"/>
</dbReference>
<dbReference type="Proteomes" id="UP001497602">
    <property type="component" value="Unassembled WGS sequence"/>
</dbReference>
<gene>
    <name evidence="6" type="ORF">T190115A13A_210007</name>
</gene>
<dbReference type="RefSeq" id="WP_348738120.1">
    <property type="nucleotide sequence ID" value="NZ_CAXJRC010000013.1"/>
</dbReference>
<keyword evidence="7" id="KW-1185">Reference proteome</keyword>
<proteinExistence type="predicted"/>
<keyword evidence="1" id="KW-1188">Viral release from host cell</keyword>
<keyword evidence="2" id="KW-0645">Protease</keyword>
<feature type="compositionally biased region" description="Basic and acidic residues" evidence="4">
    <location>
        <begin position="1"/>
        <end position="11"/>
    </location>
</feature>
<sequence>MGKSVEQERRMLSGGSLKVENRSEEDDSRGEIQGTAAKFNKRTKIGNWFYEEILPGAFDGVLDDDVRCLLNHNPDQILGRTKSGTLDIWVDDEGLKYKYITPNRTFGIDLQDAIESGDVSGSSFSFRAEEVIWIEQEDDLDIRQIKKVGALYDVAPVTYPAYEDTSVAKRSYDQREKDKTSSGRNLRQFELIINKNKIK</sequence>
<evidence type="ECO:0000256" key="1">
    <source>
        <dbReference type="ARBA" id="ARBA00022612"/>
    </source>
</evidence>
<comment type="caution">
    <text evidence="6">The sequence shown here is derived from an EMBL/GenBank/DDBJ whole genome shotgun (WGS) entry which is preliminary data.</text>
</comment>
<evidence type="ECO:0000313" key="6">
    <source>
        <dbReference type="EMBL" id="CAL2106353.1"/>
    </source>
</evidence>
<organism evidence="6 7">
    <name type="scientific">Tenacibaculum vairaonense</name>
    <dbReference type="NCBI Taxonomy" id="3137860"/>
    <lineage>
        <taxon>Bacteria</taxon>
        <taxon>Pseudomonadati</taxon>
        <taxon>Bacteroidota</taxon>
        <taxon>Flavobacteriia</taxon>
        <taxon>Flavobacteriales</taxon>
        <taxon>Flavobacteriaceae</taxon>
        <taxon>Tenacibaculum</taxon>
    </lineage>
</organism>
<evidence type="ECO:0000259" key="5">
    <source>
        <dbReference type="Pfam" id="PF04586"/>
    </source>
</evidence>
<dbReference type="Pfam" id="PF04586">
    <property type="entry name" value="Peptidase_S78"/>
    <property type="match status" value="1"/>
</dbReference>
<keyword evidence="3" id="KW-0378">Hydrolase</keyword>
<reference evidence="6 7" key="1">
    <citation type="submission" date="2024-05" db="EMBL/GenBank/DDBJ databases">
        <authorList>
            <person name="Duchaud E."/>
        </authorList>
    </citation>
    <scope>NUCLEOTIDE SEQUENCE [LARGE SCALE GENOMIC DNA]</scope>
    <source>
        <strain evidence="6">Ena-SAMPLE-TAB-13-05-2024-13:56:06:370-140305</strain>
    </source>
</reference>
<evidence type="ECO:0000313" key="7">
    <source>
        <dbReference type="Proteomes" id="UP001497602"/>
    </source>
</evidence>
<accession>A0ABM9PKZ5</accession>
<name>A0ABM9PKZ5_9FLAO</name>
<feature type="domain" description="Prohead serine protease" evidence="5">
    <location>
        <begin position="19"/>
        <end position="176"/>
    </location>
</feature>
<dbReference type="InterPro" id="IPR054613">
    <property type="entry name" value="Peptidase_S78_dom"/>
</dbReference>
<evidence type="ECO:0000256" key="4">
    <source>
        <dbReference type="SAM" id="MobiDB-lite"/>
    </source>
</evidence>
<dbReference type="NCBIfam" id="TIGR01543">
    <property type="entry name" value="proheadase_HK97"/>
    <property type="match status" value="1"/>
</dbReference>
<feature type="region of interest" description="Disordered" evidence="4">
    <location>
        <begin position="1"/>
        <end position="32"/>
    </location>
</feature>